<proteinExistence type="predicted"/>
<comment type="caution">
    <text evidence="2">The sequence shown here is derived from an EMBL/GenBank/DDBJ whole genome shotgun (WGS) entry which is preliminary data.</text>
</comment>
<dbReference type="EMBL" id="LSSL01000188">
    <property type="protein sequence ID" value="OLY85212.1"/>
    <property type="molecule type" value="Genomic_DNA"/>
</dbReference>
<sequence length="168" mass="18349">MPFRSNILTPLLTLKSGAYPYGFVQEVDAWREVAEDRDSEASASVSTDALELSDDLDPSFSSGPNPPVRFSPIIPTVGAVQTLSVVSTGSNGRSADRWSNVVIPALNSLMSEGEEDDSNSTLGVSSPLAVQQQFRSEDLYQSNWYRESASDSMFFSLIFVPLSFFSDF</sequence>
<gene>
    <name evidence="2" type="ORF">AYI68_g605</name>
</gene>
<dbReference type="Proteomes" id="UP000187455">
    <property type="component" value="Unassembled WGS sequence"/>
</dbReference>
<accession>A0A1R0H7M2</accession>
<feature type="region of interest" description="Disordered" evidence="1">
    <location>
        <begin position="39"/>
        <end position="63"/>
    </location>
</feature>
<protein>
    <submittedName>
        <fullName evidence="2">Uncharacterized protein</fullName>
    </submittedName>
</protein>
<dbReference type="AlphaFoldDB" id="A0A1R0H7M2"/>
<evidence type="ECO:0000256" key="1">
    <source>
        <dbReference type="SAM" id="MobiDB-lite"/>
    </source>
</evidence>
<name>A0A1R0H7M2_9FUNG</name>
<evidence type="ECO:0000313" key="2">
    <source>
        <dbReference type="EMBL" id="OLY85212.1"/>
    </source>
</evidence>
<evidence type="ECO:0000313" key="3">
    <source>
        <dbReference type="Proteomes" id="UP000187455"/>
    </source>
</evidence>
<reference evidence="2 3" key="1">
    <citation type="journal article" date="2016" name="Mol. Biol. Evol.">
        <title>Genome-Wide Survey of Gut Fungi (Harpellales) Reveals the First Horizontally Transferred Ubiquitin Gene from a Mosquito Host.</title>
        <authorList>
            <person name="Wang Y."/>
            <person name="White M.M."/>
            <person name="Kvist S."/>
            <person name="Moncalvo J.M."/>
        </authorList>
    </citation>
    <scope>NUCLEOTIDE SEQUENCE [LARGE SCALE GENOMIC DNA]</scope>
    <source>
        <strain evidence="2 3">ALG-7-W6</strain>
    </source>
</reference>
<organism evidence="2 3">
    <name type="scientific">Smittium mucronatum</name>
    <dbReference type="NCBI Taxonomy" id="133383"/>
    <lineage>
        <taxon>Eukaryota</taxon>
        <taxon>Fungi</taxon>
        <taxon>Fungi incertae sedis</taxon>
        <taxon>Zoopagomycota</taxon>
        <taxon>Kickxellomycotina</taxon>
        <taxon>Harpellomycetes</taxon>
        <taxon>Harpellales</taxon>
        <taxon>Legeriomycetaceae</taxon>
        <taxon>Smittium</taxon>
    </lineage>
</organism>
<keyword evidence="3" id="KW-1185">Reference proteome</keyword>